<dbReference type="SMART" id="SM00387">
    <property type="entry name" value="HATPase_c"/>
    <property type="match status" value="1"/>
</dbReference>
<dbReference type="PROSITE" id="PS50110">
    <property type="entry name" value="RESPONSE_REGULATORY"/>
    <property type="match status" value="2"/>
</dbReference>
<gene>
    <name evidence="22" type="ordered locus">Ppro_0903</name>
</gene>
<dbReference type="eggNOG" id="COG0745">
    <property type="taxonomic scope" value="Bacteria"/>
</dbReference>
<keyword evidence="9 22" id="KW-0418">Kinase</keyword>
<keyword evidence="7" id="KW-0812">Transmembrane</keyword>
<dbReference type="SUPFAM" id="SSF158472">
    <property type="entry name" value="HAMP domain-like"/>
    <property type="match status" value="1"/>
</dbReference>
<dbReference type="InterPro" id="IPR033417">
    <property type="entry name" value="CHASE8"/>
</dbReference>
<dbReference type="InterPro" id="IPR036097">
    <property type="entry name" value="HisK_dim/P_sf"/>
</dbReference>
<dbReference type="SUPFAM" id="SSF47226">
    <property type="entry name" value="Histidine-containing phosphotransfer domain, HPT domain"/>
    <property type="match status" value="1"/>
</dbReference>
<dbReference type="InterPro" id="IPR011006">
    <property type="entry name" value="CheY-like_superfamily"/>
</dbReference>
<name>A1AMG2_PELPD</name>
<evidence type="ECO:0000256" key="6">
    <source>
        <dbReference type="ARBA" id="ARBA00022679"/>
    </source>
</evidence>
<dbReference type="InterPro" id="IPR003661">
    <property type="entry name" value="HisK_dim/P_dom"/>
</dbReference>
<dbReference type="InterPro" id="IPR005467">
    <property type="entry name" value="His_kinase_dom"/>
</dbReference>
<dbReference type="SUPFAM" id="SSF52172">
    <property type="entry name" value="CheY-like"/>
    <property type="match status" value="2"/>
</dbReference>
<evidence type="ECO:0000256" key="15">
    <source>
        <dbReference type="ARBA" id="ARBA00068150"/>
    </source>
</evidence>
<dbReference type="Pfam" id="PF00072">
    <property type="entry name" value="Response_reg"/>
    <property type="match status" value="2"/>
</dbReference>
<feature type="modified residue" description="4-aspartylphosphate" evidence="17">
    <location>
        <position position="739"/>
    </location>
</feature>
<evidence type="ECO:0000256" key="17">
    <source>
        <dbReference type="PROSITE-ProRule" id="PRU00169"/>
    </source>
</evidence>
<dbReference type="PROSITE" id="PS50885">
    <property type="entry name" value="HAMP"/>
    <property type="match status" value="1"/>
</dbReference>
<dbReference type="eggNOG" id="COG0784">
    <property type="taxonomic scope" value="Bacteria"/>
</dbReference>
<evidence type="ECO:0000256" key="5">
    <source>
        <dbReference type="ARBA" id="ARBA00022553"/>
    </source>
</evidence>
<feature type="modified residue" description="4-aspartylphosphate" evidence="17">
    <location>
        <position position="595"/>
    </location>
</feature>
<dbReference type="CDD" id="cd17546">
    <property type="entry name" value="REC_hyHK_CKI1_RcsC-like"/>
    <property type="match status" value="2"/>
</dbReference>
<dbReference type="GO" id="GO:0005524">
    <property type="term" value="F:ATP binding"/>
    <property type="evidence" value="ECO:0007669"/>
    <property type="project" value="UniProtKB-KW"/>
</dbReference>
<dbReference type="SMART" id="SM00448">
    <property type="entry name" value="REC"/>
    <property type="match status" value="2"/>
</dbReference>
<dbReference type="CDD" id="cd00082">
    <property type="entry name" value="HisKA"/>
    <property type="match status" value="1"/>
</dbReference>
<evidence type="ECO:0000256" key="16">
    <source>
        <dbReference type="PROSITE-ProRule" id="PRU00110"/>
    </source>
</evidence>
<dbReference type="STRING" id="338966.Ppro_0903"/>
<reference evidence="22 23" key="1">
    <citation type="submission" date="2006-10" db="EMBL/GenBank/DDBJ databases">
        <title>Complete sequence of chromosome of Pelobacter propionicus DSM 2379.</title>
        <authorList>
            <consortium name="US DOE Joint Genome Institute"/>
            <person name="Copeland A."/>
            <person name="Lucas S."/>
            <person name="Lapidus A."/>
            <person name="Barry K."/>
            <person name="Detter J.C."/>
            <person name="Glavina del Rio T."/>
            <person name="Hammon N."/>
            <person name="Israni S."/>
            <person name="Dalin E."/>
            <person name="Tice H."/>
            <person name="Pitluck S."/>
            <person name="Saunders E."/>
            <person name="Brettin T."/>
            <person name="Bruce D."/>
            <person name="Han C."/>
            <person name="Tapia R."/>
            <person name="Schmutz J."/>
            <person name="Larimer F."/>
            <person name="Land M."/>
            <person name="Hauser L."/>
            <person name="Kyrpides N."/>
            <person name="Kim E."/>
            <person name="Lovley D."/>
            <person name="Richardson P."/>
        </authorList>
    </citation>
    <scope>NUCLEOTIDE SEQUENCE [LARGE SCALE GENOMIC DNA]</scope>
    <source>
        <strain evidence="23">DSM 2379 / NBRC 103807 / OttBd1</strain>
    </source>
</reference>
<protein>
    <recommendedName>
        <fullName evidence="15">Sensory/regulatory protein RpfC</fullName>
        <ecNumber evidence="3">2.7.13.3</ecNumber>
    </recommendedName>
</protein>
<dbReference type="PROSITE" id="PS50109">
    <property type="entry name" value="HIS_KIN"/>
    <property type="match status" value="1"/>
</dbReference>
<organism evidence="22 23">
    <name type="scientific">Pelobacter propionicus (strain DSM 2379 / NBRC 103807 / OttBd1)</name>
    <dbReference type="NCBI Taxonomy" id="338966"/>
    <lineage>
        <taxon>Bacteria</taxon>
        <taxon>Pseudomonadati</taxon>
        <taxon>Thermodesulfobacteriota</taxon>
        <taxon>Desulfuromonadia</taxon>
        <taxon>Desulfuromonadales</taxon>
        <taxon>Desulfuromonadaceae</taxon>
        <taxon>Pelobacter</taxon>
    </lineage>
</organism>
<comment type="subcellular location">
    <subcellularLocation>
        <location evidence="2">Cell membrane</location>
        <topology evidence="2">Multi-pass membrane protein</topology>
    </subcellularLocation>
</comment>
<proteinExistence type="predicted"/>
<dbReference type="HOGENOM" id="CLU_000445_104_15_7"/>
<evidence type="ECO:0000256" key="2">
    <source>
        <dbReference type="ARBA" id="ARBA00004651"/>
    </source>
</evidence>
<dbReference type="InterPro" id="IPR036641">
    <property type="entry name" value="HPT_dom_sf"/>
</dbReference>
<dbReference type="EC" id="2.7.13.3" evidence="3"/>
<dbReference type="CDD" id="cd06225">
    <property type="entry name" value="HAMP"/>
    <property type="match status" value="1"/>
</dbReference>
<evidence type="ECO:0000256" key="12">
    <source>
        <dbReference type="ARBA" id="ARBA00023012"/>
    </source>
</evidence>
<keyword evidence="6 22" id="KW-0808">Transferase</keyword>
<keyword evidence="4" id="KW-1003">Cell membrane</keyword>
<evidence type="ECO:0000256" key="9">
    <source>
        <dbReference type="ARBA" id="ARBA00022777"/>
    </source>
</evidence>
<evidence type="ECO:0000256" key="10">
    <source>
        <dbReference type="ARBA" id="ARBA00022840"/>
    </source>
</evidence>
<dbReference type="PROSITE" id="PS50894">
    <property type="entry name" value="HPT"/>
    <property type="match status" value="1"/>
</dbReference>
<dbReference type="Pfam" id="PF02518">
    <property type="entry name" value="HATPase_c"/>
    <property type="match status" value="1"/>
</dbReference>
<keyword evidence="10" id="KW-0067">ATP-binding</keyword>
<dbReference type="SMART" id="SM00073">
    <property type="entry name" value="HPT"/>
    <property type="match status" value="1"/>
</dbReference>
<evidence type="ECO:0000256" key="8">
    <source>
        <dbReference type="ARBA" id="ARBA00022741"/>
    </source>
</evidence>
<comment type="catalytic activity">
    <reaction evidence="1">
        <text>ATP + protein L-histidine = ADP + protein N-phospho-L-histidine.</text>
        <dbReference type="EC" id="2.7.13.3"/>
    </reaction>
</comment>
<dbReference type="Gene3D" id="3.40.50.2300">
    <property type="match status" value="2"/>
</dbReference>
<sequence>MRTRFQRITIKRKIMLLTLVTCATIAFMISLTLIVGQVMRYRQDILKNTAVVADMVSYSATAPLMFADTQGAGDALSPLSTNPNVLSAFIVTSEGAIFAAYQNPKAPAENPHQRELGPAATNAERLASLKQMGRSDIWHIPPCFDIVRPILSDGQLLGYVVVHISSAPLWDMIISVASSSALILLVALLAAYAIASRLQKLITGPITNLAQTMSRVTTNKDYSIRAANESCDEIGQMIDGFNEMLSQIEAQDRELLKSRDTLEDTVAIRTEELQRMVADLEVARDAANAANRAKSEFLANMSHEIRTPMNGVLGMTELLLGTLLNGKQRQFAETIRNSGEALLAIINDILDFSKIEAGKIELEKIPFDMHELLCDAAELFASSAHQKGLELLVSIHPDVPRMVVGDPARLRQVVLNLASNAVKFTDQGEIVISADVAESGQDNILIRFLVRDTGIGISPESLEKIFEGFAQADGSMTRRYGGTGLGLTIVRQLAGLMGGTTRVESTPDVGSCFSFTARFDLPATLQQAALPSSAHEALREQKVLVVDDNATNRTILEQIILSWGMRIKTASCALEALASLRNAGQSDPFQLAILDMMMPAMDGIELAHAIRTDPSIPPLHMVMLTSSGIIGEMERSQAAGIEYCLTKPVRSSWLYDCLIGLTGTALGRTSQRKEQEQVVATGFTTVSDSSALLVEDNLVNQDVGREMLRFLGYEVTVASNGSEALDLLASRRFSIILMDCQMPVMDGYQTTKELRLREKSAPGEGGGTPHQTVIALTAHAGEQDRELCMEAGMDDYLTKPYTLEQLTGILSRWTTSAASVAEERADTEPGSLPPLAALTKCPAPTLPEATERKAADNGESALDLRYIDNIRKIDPEGKKQVLRTVIGYYLEDAPRVIAALRQAADNGDMEQLYKHAHYFKSSSANLGASRLAELCKTVEFIGKNNSVLEGTGLLARIESEFAIVSHALTEVMQGGDS</sequence>
<evidence type="ECO:0000256" key="14">
    <source>
        <dbReference type="ARBA" id="ARBA00064003"/>
    </source>
</evidence>
<feature type="domain" description="HAMP" evidence="20">
    <location>
        <begin position="200"/>
        <end position="253"/>
    </location>
</feature>
<evidence type="ECO:0000256" key="4">
    <source>
        <dbReference type="ARBA" id="ARBA00022475"/>
    </source>
</evidence>
<feature type="domain" description="Response regulatory" evidence="19">
    <location>
        <begin position="690"/>
        <end position="814"/>
    </location>
</feature>
<keyword evidence="11" id="KW-1133">Transmembrane helix</keyword>
<dbReference type="PANTHER" id="PTHR45339:SF1">
    <property type="entry name" value="HYBRID SIGNAL TRANSDUCTION HISTIDINE KINASE J"/>
    <property type="match status" value="1"/>
</dbReference>
<dbReference type="AlphaFoldDB" id="A1AMG2"/>
<dbReference type="Pfam" id="PF17152">
    <property type="entry name" value="CHASE8"/>
    <property type="match status" value="1"/>
</dbReference>
<dbReference type="GO" id="GO:0005886">
    <property type="term" value="C:plasma membrane"/>
    <property type="evidence" value="ECO:0007669"/>
    <property type="project" value="UniProtKB-SubCell"/>
</dbReference>
<dbReference type="Proteomes" id="UP000006732">
    <property type="component" value="Chromosome"/>
</dbReference>
<dbReference type="SMART" id="SM00388">
    <property type="entry name" value="HisKA"/>
    <property type="match status" value="1"/>
</dbReference>
<evidence type="ECO:0000256" key="7">
    <source>
        <dbReference type="ARBA" id="ARBA00022692"/>
    </source>
</evidence>
<keyword evidence="23" id="KW-1185">Reference proteome</keyword>
<dbReference type="Pfam" id="PF00672">
    <property type="entry name" value="HAMP"/>
    <property type="match status" value="1"/>
</dbReference>
<dbReference type="InterPro" id="IPR004358">
    <property type="entry name" value="Sig_transdc_His_kin-like_C"/>
</dbReference>
<evidence type="ECO:0000259" key="18">
    <source>
        <dbReference type="PROSITE" id="PS50109"/>
    </source>
</evidence>
<dbReference type="Pfam" id="PF00512">
    <property type="entry name" value="HisKA"/>
    <property type="match status" value="1"/>
</dbReference>
<comment type="subunit">
    <text evidence="14">At low DSF concentrations, interacts with RpfF.</text>
</comment>
<dbReference type="SMART" id="SM00304">
    <property type="entry name" value="HAMP"/>
    <property type="match status" value="1"/>
</dbReference>
<dbReference type="InterPro" id="IPR008207">
    <property type="entry name" value="Sig_transdc_His_kin_Hpt_dom"/>
</dbReference>
<dbReference type="SUPFAM" id="SSF47384">
    <property type="entry name" value="Homodimeric domain of signal transducing histidine kinase"/>
    <property type="match status" value="1"/>
</dbReference>
<dbReference type="Gene3D" id="1.10.287.130">
    <property type="match status" value="1"/>
</dbReference>
<dbReference type="EMBL" id="CP000482">
    <property type="protein sequence ID" value="ABK98532.1"/>
    <property type="molecule type" value="Genomic_DNA"/>
</dbReference>
<evidence type="ECO:0000256" key="13">
    <source>
        <dbReference type="ARBA" id="ARBA00023136"/>
    </source>
</evidence>
<dbReference type="CDD" id="cd16922">
    <property type="entry name" value="HATPase_EvgS-ArcB-TorS-like"/>
    <property type="match status" value="1"/>
</dbReference>
<dbReference type="KEGG" id="ppd:Ppro_0903"/>
<evidence type="ECO:0000313" key="23">
    <source>
        <dbReference type="Proteomes" id="UP000006732"/>
    </source>
</evidence>
<keyword evidence="12" id="KW-0902">Two-component regulatory system</keyword>
<evidence type="ECO:0000313" key="22">
    <source>
        <dbReference type="EMBL" id="ABK98532.1"/>
    </source>
</evidence>
<dbReference type="Gene3D" id="6.10.340.10">
    <property type="match status" value="1"/>
</dbReference>
<dbReference type="InterPro" id="IPR003660">
    <property type="entry name" value="HAMP_dom"/>
</dbReference>
<feature type="domain" description="HPt" evidence="21">
    <location>
        <begin position="878"/>
        <end position="971"/>
    </location>
</feature>
<dbReference type="RefSeq" id="WP_011734841.1">
    <property type="nucleotide sequence ID" value="NC_008609.1"/>
</dbReference>
<keyword evidence="8" id="KW-0547">Nucleotide-binding</keyword>
<dbReference type="InterPro" id="IPR001789">
    <property type="entry name" value="Sig_transdc_resp-reg_receiver"/>
</dbReference>
<dbReference type="PANTHER" id="PTHR45339">
    <property type="entry name" value="HYBRID SIGNAL TRANSDUCTION HISTIDINE KINASE J"/>
    <property type="match status" value="1"/>
</dbReference>
<dbReference type="InterPro" id="IPR003594">
    <property type="entry name" value="HATPase_dom"/>
</dbReference>
<feature type="domain" description="Histidine kinase" evidence="18">
    <location>
        <begin position="300"/>
        <end position="521"/>
    </location>
</feature>
<evidence type="ECO:0000259" key="21">
    <source>
        <dbReference type="PROSITE" id="PS50894"/>
    </source>
</evidence>
<dbReference type="PRINTS" id="PR00344">
    <property type="entry name" value="BCTRLSENSOR"/>
</dbReference>
<evidence type="ECO:0000259" key="20">
    <source>
        <dbReference type="PROSITE" id="PS50885"/>
    </source>
</evidence>
<dbReference type="GO" id="GO:0000155">
    <property type="term" value="F:phosphorelay sensor kinase activity"/>
    <property type="evidence" value="ECO:0007669"/>
    <property type="project" value="InterPro"/>
</dbReference>
<dbReference type="OrthoDB" id="5378360at2"/>
<evidence type="ECO:0000256" key="3">
    <source>
        <dbReference type="ARBA" id="ARBA00012438"/>
    </source>
</evidence>
<accession>A1AMG2</accession>
<evidence type="ECO:0000256" key="1">
    <source>
        <dbReference type="ARBA" id="ARBA00000085"/>
    </source>
</evidence>
<dbReference type="FunFam" id="1.10.287.130:FF:000002">
    <property type="entry name" value="Two-component osmosensing histidine kinase"/>
    <property type="match status" value="1"/>
</dbReference>
<dbReference type="InterPro" id="IPR036890">
    <property type="entry name" value="HATPase_C_sf"/>
</dbReference>
<dbReference type="eggNOG" id="COG2205">
    <property type="taxonomic scope" value="Bacteria"/>
</dbReference>
<evidence type="ECO:0000259" key="19">
    <source>
        <dbReference type="PROSITE" id="PS50110"/>
    </source>
</evidence>
<evidence type="ECO:0000256" key="11">
    <source>
        <dbReference type="ARBA" id="ARBA00022989"/>
    </source>
</evidence>
<dbReference type="Pfam" id="PF01627">
    <property type="entry name" value="Hpt"/>
    <property type="match status" value="1"/>
</dbReference>
<dbReference type="SUPFAM" id="SSF55874">
    <property type="entry name" value="ATPase domain of HSP90 chaperone/DNA topoisomerase II/histidine kinase"/>
    <property type="match status" value="1"/>
</dbReference>
<feature type="domain" description="Response regulatory" evidence="19">
    <location>
        <begin position="542"/>
        <end position="662"/>
    </location>
</feature>
<feature type="modified residue" description="Phosphohistidine" evidence="16">
    <location>
        <position position="917"/>
    </location>
</feature>
<dbReference type="Gene3D" id="3.30.565.10">
    <property type="entry name" value="Histidine kinase-like ATPase, C-terminal domain"/>
    <property type="match status" value="1"/>
</dbReference>
<dbReference type="FunFam" id="3.30.565.10:FF:000010">
    <property type="entry name" value="Sensor histidine kinase RcsC"/>
    <property type="match status" value="1"/>
</dbReference>
<dbReference type="Gene3D" id="1.20.120.160">
    <property type="entry name" value="HPT domain"/>
    <property type="match status" value="1"/>
</dbReference>
<keyword evidence="13" id="KW-0472">Membrane</keyword>
<dbReference type="eggNOG" id="COG2770">
    <property type="taxonomic scope" value="Bacteria"/>
</dbReference>
<keyword evidence="5 17" id="KW-0597">Phosphoprotein</keyword>